<evidence type="ECO:0000313" key="2">
    <source>
        <dbReference type="EMBL" id="MCP9273629.1"/>
    </source>
</evidence>
<keyword evidence="3" id="KW-1185">Reference proteome</keyword>
<evidence type="ECO:0000256" key="1">
    <source>
        <dbReference type="SAM" id="MobiDB-lite"/>
    </source>
</evidence>
<dbReference type="EMBL" id="JANDBD010000006">
    <property type="protein sequence ID" value="MCP9273629.1"/>
    <property type="molecule type" value="Genomic_DNA"/>
</dbReference>
<feature type="compositionally biased region" description="Low complexity" evidence="1">
    <location>
        <begin position="221"/>
        <end position="230"/>
    </location>
</feature>
<gene>
    <name evidence="2" type="ORF">NM203_15680</name>
</gene>
<accession>A0ABT1M5W8</accession>
<organism evidence="2 3">
    <name type="scientific">Mycolicibacterium arenosum</name>
    <dbReference type="NCBI Taxonomy" id="2952157"/>
    <lineage>
        <taxon>Bacteria</taxon>
        <taxon>Bacillati</taxon>
        <taxon>Actinomycetota</taxon>
        <taxon>Actinomycetes</taxon>
        <taxon>Mycobacteriales</taxon>
        <taxon>Mycobacteriaceae</taxon>
        <taxon>Mycolicibacterium</taxon>
    </lineage>
</organism>
<feature type="compositionally biased region" description="Acidic residues" evidence="1">
    <location>
        <begin position="201"/>
        <end position="220"/>
    </location>
</feature>
<dbReference type="Proteomes" id="UP001651690">
    <property type="component" value="Unassembled WGS sequence"/>
</dbReference>
<evidence type="ECO:0000313" key="3">
    <source>
        <dbReference type="Proteomes" id="UP001651690"/>
    </source>
</evidence>
<dbReference type="RefSeq" id="WP_255060950.1">
    <property type="nucleotide sequence ID" value="NZ_JANDBD010000006.1"/>
</dbReference>
<sequence length="230" mass="21635">MTTAFRNPATPAIGDTACVGATTAAPDCVVFVVLVDRAELAEKVCGASALAAVVAVGAVATICTASTDATGAAGATTGDDGDEFASAAVIVGRSTTGAGLADGALVEPLVVSIGSGGSDASAGADGSSASGVAASGEFDSDVLVCAPPLLLTATPGATCSVDDVVPVGVPVTSVPAFTEPPPAEADSGPSVFAAGVAASDSADEASEDAVLDEAADDSDDVPVVSAAAHP</sequence>
<feature type="region of interest" description="Disordered" evidence="1">
    <location>
        <begin position="195"/>
        <end position="230"/>
    </location>
</feature>
<comment type="caution">
    <text evidence="2">The sequence shown here is derived from an EMBL/GenBank/DDBJ whole genome shotgun (WGS) entry which is preliminary data.</text>
</comment>
<proteinExistence type="predicted"/>
<protein>
    <submittedName>
        <fullName evidence="2">Uncharacterized protein</fullName>
    </submittedName>
</protein>
<name>A0ABT1M5W8_9MYCO</name>
<reference evidence="2 3" key="1">
    <citation type="submission" date="2022-06" db="EMBL/GenBank/DDBJ databases">
        <title>Mycolicibacterium sp. CAU 1645 isolated from seawater.</title>
        <authorList>
            <person name="Kim W."/>
        </authorList>
    </citation>
    <scope>NUCLEOTIDE SEQUENCE [LARGE SCALE GENOMIC DNA]</scope>
    <source>
        <strain evidence="2 3">CAU 1645</strain>
    </source>
</reference>